<dbReference type="Proteomes" id="UP000000311">
    <property type="component" value="Unassembled WGS sequence"/>
</dbReference>
<gene>
    <name evidence="2" type="ORF">EAG_08325</name>
</gene>
<dbReference type="OrthoDB" id="7555213at2759"/>
<dbReference type="AlphaFoldDB" id="E2A4C0"/>
<dbReference type="InParanoid" id="E2A4C0"/>
<evidence type="ECO:0000256" key="1">
    <source>
        <dbReference type="SAM" id="MobiDB-lite"/>
    </source>
</evidence>
<name>E2A4C0_CAMFO</name>
<evidence type="ECO:0000313" key="2">
    <source>
        <dbReference type="EMBL" id="EFN71718.1"/>
    </source>
</evidence>
<feature type="region of interest" description="Disordered" evidence="1">
    <location>
        <begin position="363"/>
        <end position="393"/>
    </location>
</feature>
<dbReference type="EMBL" id="GL436624">
    <property type="protein sequence ID" value="EFN71718.1"/>
    <property type="molecule type" value="Genomic_DNA"/>
</dbReference>
<proteinExistence type="predicted"/>
<feature type="region of interest" description="Disordered" evidence="1">
    <location>
        <begin position="268"/>
        <end position="307"/>
    </location>
</feature>
<feature type="region of interest" description="Disordered" evidence="1">
    <location>
        <begin position="125"/>
        <end position="173"/>
    </location>
</feature>
<reference evidence="2 3" key="1">
    <citation type="journal article" date="2010" name="Science">
        <title>Genomic comparison of the ants Camponotus floridanus and Harpegnathos saltator.</title>
        <authorList>
            <person name="Bonasio R."/>
            <person name="Zhang G."/>
            <person name="Ye C."/>
            <person name="Mutti N.S."/>
            <person name="Fang X."/>
            <person name="Qin N."/>
            <person name="Donahue G."/>
            <person name="Yang P."/>
            <person name="Li Q."/>
            <person name="Li C."/>
            <person name="Zhang P."/>
            <person name="Huang Z."/>
            <person name="Berger S.L."/>
            <person name="Reinberg D."/>
            <person name="Wang J."/>
            <person name="Liebig J."/>
        </authorList>
    </citation>
    <scope>NUCLEOTIDE SEQUENCE [LARGE SCALE GENOMIC DNA]</scope>
    <source>
        <strain evidence="3">C129</strain>
    </source>
</reference>
<feature type="region of interest" description="Disordered" evidence="1">
    <location>
        <begin position="421"/>
        <end position="446"/>
    </location>
</feature>
<keyword evidence="3" id="KW-1185">Reference proteome</keyword>
<evidence type="ECO:0000313" key="3">
    <source>
        <dbReference type="Proteomes" id="UP000000311"/>
    </source>
</evidence>
<feature type="compositionally biased region" description="Polar residues" evidence="1">
    <location>
        <begin position="268"/>
        <end position="285"/>
    </location>
</feature>
<organism evidence="3">
    <name type="scientific">Camponotus floridanus</name>
    <name type="common">Florida carpenter ant</name>
    <dbReference type="NCBI Taxonomy" id="104421"/>
    <lineage>
        <taxon>Eukaryota</taxon>
        <taxon>Metazoa</taxon>
        <taxon>Ecdysozoa</taxon>
        <taxon>Arthropoda</taxon>
        <taxon>Hexapoda</taxon>
        <taxon>Insecta</taxon>
        <taxon>Pterygota</taxon>
        <taxon>Neoptera</taxon>
        <taxon>Endopterygota</taxon>
        <taxon>Hymenoptera</taxon>
        <taxon>Apocrita</taxon>
        <taxon>Aculeata</taxon>
        <taxon>Formicoidea</taxon>
        <taxon>Formicidae</taxon>
        <taxon>Formicinae</taxon>
        <taxon>Camponotus</taxon>
    </lineage>
</organism>
<protein>
    <submittedName>
        <fullName evidence="2">Uncharacterized protein</fullName>
    </submittedName>
</protein>
<sequence length="446" mass="46729">MLPSLSSTEWGAPSPIFEKHGGVRCWLICDEINSAFFVFCFAGSVGLHSDRVGGTGELRFLGSAGTWVLIRIGSVGPGNISRLGWSQAFHPQGGVCLPPAGKRGGICGAEVYLQCDHLGQMKISLPAQGTSDPQGPAGVGGSVPAPPPSSSYDGLPSVSRAGTGGEGATAPTHLKEMAERLQGLSMRMEDLARKTSKVEGSFGKVNPLMEPDGTPPKKVDGWPWTVLEIGEHMHYKVMQMFRDVRAEMTSMEGEMDCLRTYLGEQQCVPPSQQRTSDKGTSTAQPLRSERGVGPGPGYLPPPGLTGNGRRMSAAISAALVELMRESESCIKCLPAWGCSEAIGWLEGLPRWMEGVLSEACSGPQTVDRGVSPTRIDGAPSPSPSGVEELLPSDGEGVPPSFRDYCGTPVICGGGGRGLGPGSRGCSPDAGSRAHQAELGGHWGPHN</sequence>
<accession>E2A4C0</accession>